<sequence>DQGTTSTRAILFSILECICENKKLQIDW</sequence>
<reference evidence="1" key="1">
    <citation type="submission" date="2018-05" db="EMBL/GenBank/DDBJ databases">
        <authorList>
            <person name="Lanie J.A."/>
            <person name="Ng W.-L."/>
            <person name="Kazmierczak K.M."/>
            <person name="Andrzejewski T.M."/>
            <person name="Davidsen T.M."/>
            <person name="Wayne K.J."/>
            <person name="Tettelin H."/>
            <person name="Glass J.I."/>
            <person name="Rusch D."/>
            <person name="Podicherti R."/>
            <person name="Tsui H.-C.T."/>
            <person name="Winkler M.E."/>
        </authorList>
    </citation>
    <scope>NUCLEOTIDE SEQUENCE</scope>
</reference>
<evidence type="ECO:0000313" key="1">
    <source>
        <dbReference type="EMBL" id="SVE22984.1"/>
    </source>
</evidence>
<accession>A0A383BSV7</accession>
<proteinExistence type="predicted"/>
<gene>
    <name evidence="1" type="ORF">METZ01_LOCUS475838</name>
</gene>
<protein>
    <submittedName>
        <fullName evidence="1">Uncharacterized protein</fullName>
    </submittedName>
</protein>
<feature type="non-terminal residue" evidence="1">
    <location>
        <position position="1"/>
    </location>
</feature>
<organism evidence="1">
    <name type="scientific">marine metagenome</name>
    <dbReference type="NCBI Taxonomy" id="408172"/>
    <lineage>
        <taxon>unclassified sequences</taxon>
        <taxon>metagenomes</taxon>
        <taxon>ecological metagenomes</taxon>
    </lineage>
</organism>
<dbReference type="AlphaFoldDB" id="A0A383BSV7"/>
<name>A0A383BSV7_9ZZZZ</name>
<dbReference type="EMBL" id="UINC01202948">
    <property type="protein sequence ID" value="SVE22984.1"/>
    <property type="molecule type" value="Genomic_DNA"/>
</dbReference>